<evidence type="ECO:0000256" key="5">
    <source>
        <dbReference type="RuleBase" id="RU368009"/>
    </source>
</evidence>
<comment type="pathway">
    <text evidence="5">Protein modification; protein neddylation.</text>
</comment>
<proteinExistence type="inferred from homology"/>
<evidence type="ECO:0000256" key="4">
    <source>
        <dbReference type="PROSITE-ProRule" id="PRU10132"/>
    </source>
</evidence>
<evidence type="ECO:0000259" key="6">
    <source>
        <dbReference type="Pfam" id="PF00899"/>
    </source>
</evidence>
<dbReference type="EMBL" id="IACJ01110209">
    <property type="protein sequence ID" value="LAA56973.1"/>
    <property type="molecule type" value="Transcribed_RNA"/>
</dbReference>
<dbReference type="AlphaFoldDB" id="A0A2D4GB47"/>
<evidence type="ECO:0000313" key="7">
    <source>
        <dbReference type="EMBL" id="LAA56973.1"/>
    </source>
</evidence>
<dbReference type="SUPFAM" id="SSF69572">
    <property type="entry name" value="Activating enzymes of the ubiquitin-like proteins"/>
    <property type="match status" value="1"/>
</dbReference>
<reference evidence="7" key="2">
    <citation type="submission" date="2017-11" db="EMBL/GenBank/DDBJ databases">
        <title>Coralsnake Venomics: Analyses of Venom Gland Transcriptomes and Proteomes of Six Brazilian Taxa.</title>
        <authorList>
            <person name="Aird S.D."/>
            <person name="Jorge da Silva N."/>
            <person name="Qiu L."/>
            <person name="Villar-Briones A."/>
            <person name="Aparecida-Saddi V."/>
            <person name="Campos-Telles M.P."/>
            <person name="Grau M."/>
            <person name="Mikheyev A.S."/>
        </authorList>
    </citation>
    <scope>NUCLEOTIDE SEQUENCE</scope>
    <source>
        <tissue evidence="7">Venom_gland</tissue>
    </source>
</reference>
<dbReference type="GO" id="GO:0005524">
    <property type="term" value="F:ATP binding"/>
    <property type="evidence" value="ECO:0007669"/>
    <property type="project" value="UniProtKB-UniRule"/>
</dbReference>
<dbReference type="PROSITE" id="PS00865">
    <property type="entry name" value="UBIQUITIN_ACTIVAT_2"/>
    <property type="match status" value="1"/>
</dbReference>
<dbReference type="Gene3D" id="3.40.50.720">
    <property type="entry name" value="NAD(P)-binding Rossmann-like Domain"/>
    <property type="match status" value="1"/>
</dbReference>
<accession>A0A2D4GB47</accession>
<dbReference type="InterPro" id="IPR023318">
    <property type="entry name" value="Ub_act_enz_dom_a_sf"/>
</dbReference>
<dbReference type="GO" id="GO:0005634">
    <property type="term" value="C:nucleus"/>
    <property type="evidence" value="ECO:0007669"/>
    <property type="project" value="TreeGrafter"/>
</dbReference>
<dbReference type="UniPathway" id="UPA00885"/>
<evidence type="ECO:0000256" key="3">
    <source>
        <dbReference type="ARBA" id="ARBA00022840"/>
    </source>
</evidence>
<dbReference type="Pfam" id="PF00899">
    <property type="entry name" value="ThiF"/>
    <property type="match status" value="2"/>
</dbReference>
<keyword evidence="1 5" id="KW-0547">Nucleotide-binding</keyword>
<dbReference type="Gene3D" id="1.10.10.520">
    <property type="entry name" value="Ubiquitin activating enzymes (Uba3). Chain: B, domain 2"/>
    <property type="match status" value="1"/>
</dbReference>
<evidence type="ECO:0000256" key="1">
    <source>
        <dbReference type="ARBA" id="ARBA00022741"/>
    </source>
</evidence>
<dbReference type="InterPro" id="IPR000594">
    <property type="entry name" value="ThiF_NAD_FAD-bd"/>
</dbReference>
<dbReference type="InterPro" id="IPR045886">
    <property type="entry name" value="ThiF/MoeB/HesA"/>
</dbReference>
<dbReference type="GO" id="GO:0045116">
    <property type="term" value="P:protein neddylation"/>
    <property type="evidence" value="ECO:0007669"/>
    <property type="project" value="UniProtKB-UniRule"/>
</dbReference>
<evidence type="ECO:0000256" key="2">
    <source>
        <dbReference type="ARBA" id="ARBA00022786"/>
    </source>
</evidence>
<keyword evidence="5" id="KW-0436">Ligase</keyword>
<reference evidence="7" key="1">
    <citation type="submission" date="2017-07" db="EMBL/GenBank/DDBJ databases">
        <authorList>
            <person name="Mikheyev A."/>
            <person name="Grau M."/>
        </authorList>
    </citation>
    <scope>NUCLEOTIDE SEQUENCE</scope>
    <source>
        <tissue evidence="7">Venom_gland</tissue>
    </source>
</reference>
<keyword evidence="3 5" id="KW-0067">ATP-binding</keyword>
<keyword evidence="2 5" id="KW-0833">Ubl conjugation pathway</keyword>
<feature type="domain" description="THIF-type NAD/FAD binding fold" evidence="6">
    <location>
        <begin position="1"/>
        <end position="50"/>
    </location>
</feature>
<comment type="similarity">
    <text evidence="5">Belongs to the ubiquitin-activating E1 family. UBA3 subfamily.</text>
</comment>
<sequence length="140" mass="15759">MDTIDLSNLNRQFLFRPKDVGRPKAEVAAEFLNSRIPNCAVVPHYKKIQDLDESFYRHGVIDPSSIIPLIDGGTEGFKGNARVIIPGMTACIECTLELYPPQVNFPMCTIASMPRLPEHCIEYVRILQWPKEQPFGGKSV</sequence>
<dbReference type="PANTHER" id="PTHR10953:SF6">
    <property type="entry name" value="NEDD8-ACTIVATING ENZYME E1 CATALYTIC SUBUNIT"/>
    <property type="match status" value="1"/>
</dbReference>
<dbReference type="PANTHER" id="PTHR10953">
    <property type="entry name" value="UBIQUITIN-ACTIVATING ENZYME E1"/>
    <property type="match status" value="1"/>
</dbReference>
<dbReference type="GO" id="GO:0005737">
    <property type="term" value="C:cytoplasm"/>
    <property type="evidence" value="ECO:0007669"/>
    <property type="project" value="TreeGrafter"/>
</dbReference>
<comment type="function">
    <text evidence="5">Catalytic subunit of the dimeric E1 enzyme, which activates NEDD8.</text>
</comment>
<protein>
    <recommendedName>
        <fullName evidence="5">NEDD8-activating enzyme E1 catalytic subunit</fullName>
        <ecNumber evidence="5">6.2.1.64</ecNumber>
    </recommendedName>
</protein>
<feature type="domain" description="THIF-type NAD/FAD binding fold" evidence="6">
    <location>
        <begin position="67"/>
        <end position="112"/>
    </location>
</feature>
<comment type="catalytic activity">
    <reaction evidence="5">
        <text>ATP + [NEDD8 protein] + [E1 NEDD8-activating enzyme]-L-cysteine = AMP + diphosphate + [E1 NEDD8-activating enzyme]-S-[NEDD8 protein]-yl-L-cysteine.</text>
        <dbReference type="EC" id="6.2.1.64"/>
    </reaction>
</comment>
<name>A0A2D4GB47_MICCO</name>
<organism evidence="7">
    <name type="scientific">Micrurus corallinus</name>
    <name type="common">Brazilian coral snake</name>
    <dbReference type="NCBI Taxonomy" id="54390"/>
    <lineage>
        <taxon>Eukaryota</taxon>
        <taxon>Metazoa</taxon>
        <taxon>Chordata</taxon>
        <taxon>Craniata</taxon>
        <taxon>Vertebrata</taxon>
        <taxon>Euteleostomi</taxon>
        <taxon>Lepidosauria</taxon>
        <taxon>Squamata</taxon>
        <taxon>Bifurcata</taxon>
        <taxon>Unidentata</taxon>
        <taxon>Episquamata</taxon>
        <taxon>Toxicofera</taxon>
        <taxon>Serpentes</taxon>
        <taxon>Colubroidea</taxon>
        <taxon>Elapidae</taxon>
        <taxon>Elapinae</taxon>
        <taxon>Micrurus</taxon>
    </lineage>
</organism>
<dbReference type="GO" id="GO:0019781">
    <property type="term" value="F:NEDD8 activating enzyme activity"/>
    <property type="evidence" value="ECO:0007669"/>
    <property type="project" value="UniProtKB-UniRule"/>
</dbReference>
<dbReference type="InterPro" id="IPR033127">
    <property type="entry name" value="UBQ-activ_enz_E1_Cys_AS"/>
</dbReference>
<dbReference type="EC" id="6.2.1.64" evidence="5"/>
<dbReference type="InterPro" id="IPR035985">
    <property type="entry name" value="Ubiquitin-activating_enz"/>
</dbReference>
<feature type="active site" description="Glycyl thioester intermediate" evidence="4">
    <location>
        <position position="108"/>
    </location>
</feature>